<organism evidence="9 10">
    <name type="scientific">Halopseudomonas salegens</name>
    <dbReference type="NCBI Taxonomy" id="1434072"/>
    <lineage>
        <taxon>Bacteria</taxon>
        <taxon>Pseudomonadati</taxon>
        <taxon>Pseudomonadota</taxon>
        <taxon>Gammaproteobacteria</taxon>
        <taxon>Pseudomonadales</taxon>
        <taxon>Pseudomonadaceae</taxon>
        <taxon>Halopseudomonas</taxon>
    </lineage>
</organism>
<evidence type="ECO:0000256" key="7">
    <source>
        <dbReference type="ARBA" id="ARBA00023136"/>
    </source>
</evidence>
<keyword evidence="8" id="KW-0812">Transmembrane</keyword>
<dbReference type="PANTHER" id="PTHR11237:SF4">
    <property type="entry name" value="5-DEMETHOXYUBIQUINONE HYDROXYLASE, MITOCHONDRIAL"/>
    <property type="match status" value="1"/>
</dbReference>
<evidence type="ECO:0000256" key="8">
    <source>
        <dbReference type="SAM" id="Phobius"/>
    </source>
</evidence>
<protein>
    <submittedName>
        <fullName evidence="9">Ubiquinone biosynthesis monooxygenase Coq7</fullName>
    </submittedName>
</protein>
<dbReference type="AlphaFoldDB" id="A0A1H2GNX2"/>
<dbReference type="GO" id="GO:0046872">
    <property type="term" value="F:metal ion binding"/>
    <property type="evidence" value="ECO:0007669"/>
    <property type="project" value="UniProtKB-KW"/>
</dbReference>
<keyword evidence="7 8" id="KW-0472">Membrane</keyword>
<dbReference type="OrthoDB" id="7559360at2"/>
<gene>
    <name evidence="9" type="ORF">SAMN05216210_2448</name>
</gene>
<dbReference type="SUPFAM" id="SSF47240">
    <property type="entry name" value="Ferritin-like"/>
    <property type="match status" value="1"/>
</dbReference>
<dbReference type="InterPro" id="IPR011566">
    <property type="entry name" value="Ubq_synth_Coq7"/>
</dbReference>
<comment type="pathway">
    <text evidence="1">Cofactor biosynthesis; ubiquinone biosynthesis.</text>
</comment>
<feature type="transmembrane region" description="Helical" evidence="8">
    <location>
        <begin position="67"/>
        <end position="87"/>
    </location>
</feature>
<dbReference type="Pfam" id="PF03232">
    <property type="entry name" value="COQ7"/>
    <property type="match status" value="1"/>
</dbReference>
<reference evidence="10" key="1">
    <citation type="submission" date="2016-10" db="EMBL/GenBank/DDBJ databases">
        <authorList>
            <person name="Varghese N."/>
            <person name="Submissions S."/>
        </authorList>
    </citation>
    <scope>NUCLEOTIDE SEQUENCE [LARGE SCALE GENOMIC DNA]</scope>
    <source>
        <strain evidence="10">CECT 8338</strain>
    </source>
</reference>
<dbReference type="GO" id="GO:0008682">
    <property type="term" value="F:3-demethoxyubiquinol 3-hydroxylase activity"/>
    <property type="evidence" value="ECO:0007669"/>
    <property type="project" value="TreeGrafter"/>
</dbReference>
<evidence type="ECO:0000256" key="1">
    <source>
        <dbReference type="ARBA" id="ARBA00004749"/>
    </source>
</evidence>
<dbReference type="CDD" id="cd01042">
    <property type="entry name" value="DMQH"/>
    <property type="match status" value="1"/>
</dbReference>
<evidence type="ECO:0000313" key="10">
    <source>
        <dbReference type="Proteomes" id="UP000243924"/>
    </source>
</evidence>
<evidence type="ECO:0000256" key="6">
    <source>
        <dbReference type="ARBA" id="ARBA00023033"/>
    </source>
</evidence>
<name>A0A1H2GNX2_9GAMM</name>
<keyword evidence="4" id="KW-0560">Oxidoreductase</keyword>
<keyword evidence="9" id="KW-0830">Ubiquinone</keyword>
<dbReference type="InterPro" id="IPR009078">
    <property type="entry name" value="Ferritin-like_SF"/>
</dbReference>
<keyword evidence="8" id="KW-1133">Transmembrane helix</keyword>
<dbReference type="EMBL" id="LT629787">
    <property type="protein sequence ID" value="SDU21340.1"/>
    <property type="molecule type" value="Genomic_DNA"/>
</dbReference>
<keyword evidence="6 9" id="KW-0503">Monooxygenase</keyword>
<dbReference type="GO" id="GO:0006744">
    <property type="term" value="P:ubiquinone biosynthetic process"/>
    <property type="evidence" value="ECO:0007669"/>
    <property type="project" value="UniProtKB-KW"/>
</dbReference>
<proteinExistence type="predicted"/>
<evidence type="ECO:0000256" key="3">
    <source>
        <dbReference type="ARBA" id="ARBA00022723"/>
    </source>
</evidence>
<dbReference type="RefSeq" id="WP_092387299.1">
    <property type="nucleotide sequence ID" value="NZ_LT629787.1"/>
</dbReference>
<keyword evidence="2" id="KW-0831">Ubiquinone biosynthesis</keyword>
<accession>A0A1H2GNX2</accession>
<evidence type="ECO:0000256" key="4">
    <source>
        <dbReference type="ARBA" id="ARBA00023002"/>
    </source>
</evidence>
<dbReference type="Proteomes" id="UP000243924">
    <property type="component" value="Chromosome I"/>
</dbReference>
<dbReference type="PANTHER" id="PTHR11237">
    <property type="entry name" value="COENZYME Q10 BIOSYNTHESIS PROTEIN 7"/>
    <property type="match status" value="1"/>
</dbReference>
<keyword evidence="5" id="KW-0408">Iron</keyword>
<dbReference type="STRING" id="1434072.SAMN05216210_2448"/>
<keyword evidence="10" id="KW-1185">Reference proteome</keyword>
<sequence length="169" mass="19626">MKEVERILRVDHAGEYGAIHIYSTQLLIAKLCFKDIVPTLEEMLIHEQQHLRTFSDILKRRNIRHCYALKLWAIGGCCLGFMTAILGRNAIWVCTESIESTVLHHLDWQLQFLRQHDEEAHNAVFSIKSDEEEHRNYGRENGAGSFLYAPIFVVVRYSTKVAIWLSTKL</sequence>
<keyword evidence="3" id="KW-0479">Metal-binding</keyword>
<evidence type="ECO:0000256" key="5">
    <source>
        <dbReference type="ARBA" id="ARBA00023004"/>
    </source>
</evidence>
<evidence type="ECO:0000256" key="2">
    <source>
        <dbReference type="ARBA" id="ARBA00022688"/>
    </source>
</evidence>
<evidence type="ECO:0000313" key="9">
    <source>
        <dbReference type="EMBL" id="SDU21340.1"/>
    </source>
</evidence>